<comment type="caution">
    <text evidence="3">The sequence shown here is derived from an EMBL/GenBank/DDBJ whole genome shotgun (WGS) entry which is preliminary data.</text>
</comment>
<dbReference type="InterPro" id="IPR000045">
    <property type="entry name" value="Prepilin_IV_endopep_pep"/>
</dbReference>
<feature type="transmembrane region" description="Helical" evidence="1">
    <location>
        <begin position="119"/>
        <end position="140"/>
    </location>
</feature>
<reference evidence="3 4" key="1">
    <citation type="submission" date="2022-08" db="EMBL/GenBank/DDBJ databases">
        <title>Proteogenomics of the novel Dehalobacterium formicoaceticum strain EZ94 highlights a key role of methyltransferases during anaerobic dichloromethane degradation.</title>
        <authorList>
            <person name="Wasmund K."/>
        </authorList>
    </citation>
    <scope>NUCLEOTIDE SEQUENCE [LARGE SCALE GENOMIC DNA]</scope>
    <source>
        <strain evidence="3 4">EZ94</strain>
    </source>
</reference>
<keyword evidence="1" id="KW-1133">Transmembrane helix</keyword>
<name>A0ABT1Y8J1_9FIRM</name>
<dbReference type="Pfam" id="PF01478">
    <property type="entry name" value="Peptidase_A24"/>
    <property type="match status" value="1"/>
</dbReference>
<feature type="transmembrane region" description="Helical" evidence="1">
    <location>
        <begin position="27"/>
        <end position="43"/>
    </location>
</feature>
<feature type="transmembrane region" description="Helical" evidence="1">
    <location>
        <begin position="50"/>
        <end position="69"/>
    </location>
</feature>
<keyword evidence="1" id="KW-0472">Membrane</keyword>
<evidence type="ECO:0000256" key="1">
    <source>
        <dbReference type="SAM" id="Phobius"/>
    </source>
</evidence>
<dbReference type="Proteomes" id="UP001524944">
    <property type="component" value="Unassembled WGS sequence"/>
</dbReference>
<evidence type="ECO:0000259" key="2">
    <source>
        <dbReference type="Pfam" id="PF01478"/>
    </source>
</evidence>
<feature type="transmembrane region" description="Helical" evidence="1">
    <location>
        <begin position="81"/>
        <end position="107"/>
    </location>
</feature>
<feature type="domain" description="Prepilin type IV endopeptidase peptidase" evidence="2">
    <location>
        <begin position="7"/>
        <end position="109"/>
    </location>
</feature>
<dbReference type="EMBL" id="JANPWE010000019">
    <property type="protein sequence ID" value="MCR6547207.1"/>
    <property type="molecule type" value="Genomic_DNA"/>
</dbReference>
<protein>
    <submittedName>
        <fullName evidence="3">A24 family peptidase</fullName>
    </submittedName>
</protein>
<gene>
    <name evidence="3" type="ORF">NVS47_17105</name>
</gene>
<sequence>MHTVLLCAVPILWAAITDFKKRIIPDWIWIAILLTGGISAFLLKTPYPPLFERVMGFLLPGLCLFFLAAKFGGVGGGDIKLTAAMGFCFGLYSLAVILFIALLPACIYAKATKQKSVPLAVFLSIGFFTYAVALLIYELICC</sequence>
<keyword evidence="4" id="KW-1185">Reference proteome</keyword>
<evidence type="ECO:0000313" key="3">
    <source>
        <dbReference type="EMBL" id="MCR6547207.1"/>
    </source>
</evidence>
<accession>A0ABT1Y8J1</accession>
<dbReference type="Gene3D" id="1.20.120.1220">
    <property type="match status" value="1"/>
</dbReference>
<dbReference type="RefSeq" id="WP_089609019.1">
    <property type="nucleotide sequence ID" value="NZ_CP022121.1"/>
</dbReference>
<proteinExistence type="predicted"/>
<keyword evidence="1" id="KW-0812">Transmembrane</keyword>
<evidence type="ECO:0000313" key="4">
    <source>
        <dbReference type="Proteomes" id="UP001524944"/>
    </source>
</evidence>
<organism evidence="3 4">
    <name type="scientific">Dehalobacterium formicoaceticum</name>
    <dbReference type="NCBI Taxonomy" id="51515"/>
    <lineage>
        <taxon>Bacteria</taxon>
        <taxon>Bacillati</taxon>
        <taxon>Bacillota</taxon>
        <taxon>Clostridia</taxon>
        <taxon>Eubacteriales</taxon>
        <taxon>Peptococcaceae</taxon>
        <taxon>Dehalobacterium</taxon>
    </lineage>
</organism>